<dbReference type="GO" id="GO:0003964">
    <property type="term" value="F:RNA-directed DNA polymerase activity"/>
    <property type="evidence" value="ECO:0007669"/>
    <property type="project" value="UniProtKB-KW"/>
</dbReference>
<feature type="region of interest" description="Disordered" evidence="1">
    <location>
        <begin position="1"/>
        <end position="48"/>
    </location>
</feature>
<evidence type="ECO:0000256" key="1">
    <source>
        <dbReference type="SAM" id="MobiDB-lite"/>
    </source>
</evidence>
<dbReference type="InterPro" id="IPR000477">
    <property type="entry name" value="RT_dom"/>
</dbReference>
<feature type="domain" description="Reverse transcriptase" evidence="2">
    <location>
        <begin position="356"/>
        <end position="433"/>
    </location>
</feature>
<dbReference type="OrthoDB" id="416454at2759"/>
<keyword evidence="3" id="KW-0548">Nucleotidyltransferase</keyword>
<dbReference type="Proteomes" id="UP000233556">
    <property type="component" value="Unassembled WGS sequence"/>
</dbReference>
<keyword evidence="4" id="KW-1185">Reference proteome</keyword>
<evidence type="ECO:0000313" key="3">
    <source>
        <dbReference type="EMBL" id="PKU31475.1"/>
    </source>
</evidence>
<dbReference type="PANTHER" id="PTHR33332">
    <property type="entry name" value="REVERSE TRANSCRIPTASE DOMAIN-CONTAINING PROTEIN"/>
    <property type="match status" value="1"/>
</dbReference>
<evidence type="ECO:0000313" key="4">
    <source>
        <dbReference type="Proteomes" id="UP000233556"/>
    </source>
</evidence>
<dbReference type="Pfam" id="PF00078">
    <property type="entry name" value="RVT_1"/>
    <property type="match status" value="1"/>
</dbReference>
<name>A0A2I0TCE7_LIMLA</name>
<keyword evidence="3" id="KW-0695">RNA-directed DNA polymerase</keyword>
<accession>A0A2I0TCE7</accession>
<sequence length="451" mass="50274">MEKRRGISPAGRSGQDRPNPVLRQLVITKHSKPSGLPSDVTPVSDGSSEHACERCAQTEELLRLVMKLQEEVPLQNRYEALHAEPNYDKEDDSISVEVSPRLSRTTPRIKTSSVKKKSQIIVIGDSLPKGAEGHICRPDPLLCCLPGARVKDIKGEKVLGTGVGRAHRKGFKLDFKGEGDETRLFRGKPRGGTLMFMGRYASEIPWSADSVKVGDGDLCSSRDVRIIAELETTAASGQEELETTYCIISKFTDDTKLSRSVDLHEDREALQRQLDRLDQWANVNGMNFKKAKCQVLHLGHNNPMHQYRLGEVWLECAIMQRIQDNQVIRPSQHGFMKGRSCLTNLISFYNKHFPQEKLAAHGLDGSTLCWVKNWLDGRAQRVVENGVKSSWQMVTSGVPQGSIVGPVLFNIFINDLDEGIECTLSKFADDTKLGWSKPMVQTGQKMAGEQP</sequence>
<keyword evidence="3" id="KW-0808">Transferase</keyword>
<gene>
    <name evidence="3" type="ORF">llap_18221</name>
</gene>
<reference evidence="4" key="1">
    <citation type="submission" date="2017-11" db="EMBL/GenBank/DDBJ databases">
        <authorList>
            <person name="Lima N.C."/>
            <person name="Parody-Merino A.M."/>
            <person name="Battley P.F."/>
            <person name="Fidler A.E."/>
            <person name="Prosdocimi F."/>
        </authorList>
    </citation>
    <scope>NUCLEOTIDE SEQUENCE [LARGE SCALE GENOMIC DNA]</scope>
</reference>
<dbReference type="AlphaFoldDB" id="A0A2I0TCE7"/>
<dbReference type="EMBL" id="KZ512733">
    <property type="protein sequence ID" value="PKU31475.1"/>
    <property type="molecule type" value="Genomic_DNA"/>
</dbReference>
<dbReference type="Gene3D" id="3.40.50.12690">
    <property type="match status" value="1"/>
</dbReference>
<reference evidence="4" key="2">
    <citation type="submission" date="2017-12" db="EMBL/GenBank/DDBJ databases">
        <title>Genome sequence of the Bar-tailed Godwit (Limosa lapponica baueri).</title>
        <authorList>
            <person name="Lima N.C.B."/>
            <person name="Parody-Merino A.M."/>
            <person name="Battley P.F."/>
            <person name="Fidler A.E."/>
            <person name="Prosdocimi F."/>
        </authorList>
    </citation>
    <scope>NUCLEOTIDE SEQUENCE [LARGE SCALE GENOMIC DNA]</scope>
</reference>
<organism evidence="3 4">
    <name type="scientific">Limosa lapponica baueri</name>
    <dbReference type="NCBI Taxonomy" id="1758121"/>
    <lineage>
        <taxon>Eukaryota</taxon>
        <taxon>Metazoa</taxon>
        <taxon>Chordata</taxon>
        <taxon>Craniata</taxon>
        <taxon>Vertebrata</taxon>
        <taxon>Euteleostomi</taxon>
        <taxon>Archelosauria</taxon>
        <taxon>Archosauria</taxon>
        <taxon>Dinosauria</taxon>
        <taxon>Saurischia</taxon>
        <taxon>Theropoda</taxon>
        <taxon>Coelurosauria</taxon>
        <taxon>Aves</taxon>
        <taxon>Neognathae</taxon>
        <taxon>Neoaves</taxon>
        <taxon>Charadriiformes</taxon>
        <taxon>Scolopacidae</taxon>
        <taxon>Limosa</taxon>
    </lineage>
</organism>
<proteinExistence type="predicted"/>
<evidence type="ECO:0000259" key="2">
    <source>
        <dbReference type="Pfam" id="PF00078"/>
    </source>
</evidence>
<protein>
    <submittedName>
        <fullName evidence="3">Rna-directed dna polymerase from mobile element jockey-like</fullName>
    </submittedName>
</protein>